<proteinExistence type="predicted"/>
<reference evidence="1 2" key="1">
    <citation type="journal article" date="2015" name="Nature">
        <title>rRNA introns, odd ribosomes, and small enigmatic genomes across a large radiation of phyla.</title>
        <authorList>
            <person name="Brown C.T."/>
            <person name="Hug L.A."/>
            <person name="Thomas B.C."/>
            <person name="Sharon I."/>
            <person name="Castelle C.J."/>
            <person name="Singh A."/>
            <person name="Wilkins M.J."/>
            <person name="Williams K.H."/>
            <person name="Banfield J.F."/>
        </authorList>
    </citation>
    <scope>NUCLEOTIDE SEQUENCE [LARGE SCALE GENOMIC DNA]</scope>
</reference>
<evidence type="ECO:0000313" key="2">
    <source>
        <dbReference type="Proteomes" id="UP000034090"/>
    </source>
</evidence>
<comment type="caution">
    <text evidence="1">The sequence shown here is derived from an EMBL/GenBank/DDBJ whole genome shotgun (WGS) entry which is preliminary data.</text>
</comment>
<dbReference type="Proteomes" id="UP000034090">
    <property type="component" value="Unassembled WGS sequence"/>
</dbReference>
<accession>A0A0G1DMI8</accession>
<protein>
    <submittedName>
        <fullName evidence="1">Uncharacterized protein</fullName>
    </submittedName>
</protein>
<name>A0A0G1DMI8_9BACT</name>
<dbReference type="EMBL" id="LCFQ01000003">
    <property type="protein sequence ID" value="KKS98767.1"/>
    <property type="molecule type" value="Genomic_DNA"/>
</dbReference>
<dbReference type="AlphaFoldDB" id="A0A0G1DMI8"/>
<evidence type="ECO:0000313" key="1">
    <source>
        <dbReference type="EMBL" id="KKS98767.1"/>
    </source>
</evidence>
<dbReference type="STRING" id="1618578.UV74_C0003G0011"/>
<organism evidence="1 2">
    <name type="scientific">Candidatus Woesebacteria bacterium GW2011_GWB1_43_14</name>
    <dbReference type="NCBI Taxonomy" id="1618578"/>
    <lineage>
        <taxon>Bacteria</taxon>
        <taxon>Candidatus Woeseibacteriota</taxon>
    </lineage>
</organism>
<gene>
    <name evidence="1" type="ORF">UV74_C0003G0011</name>
</gene>
<sequence>MAVRNKTIEYAFALSTASVASATARDFTQLAALAIPETTSRTFRSVTLEVSAVDNGTAAASLTAVLIGIALGAVARDDATVTQTITNSGENQSFLFSRDVTSYFVTNYTGTTMTADCRLTVSGVITSNATAKLIITYEYDDGDTTQIKTVKIPMDGNTGNLTTSFANLGGVASQIPALDTFLPEASITYRDIFFQMDTHSGTTAAAAQVLNMRYDGSTTVADLSHARTLVSDVFTRRIDKLLGAITTNAAHSIEANTTSTTGGPYPCLNGVLVVTYEFNSSTSTTIMNSIQMATMDEAGWIGGTVTGDKSRFTRDVPVQEPATITLVQSGILCSFNDAGAVTLDLRLGSQASRTFTHAASARCGGMTSMRRFDSGAAGGAGMTLARGYNSLVVDWFTTSATAGNIGSNMSGLVYLNYTSGKHASGVGVHAHSTHWMIRPHATGNLVQRLQFAGATTPIIPETNYYLIAFSYQLIIQTSGTGAANLALAFQCEVQSGEGEAGGWRGLYNALYATDAERGPSLAFCRARSEFLRWPNDADTSRLNTETARDYRYDANVNAATFWQAAAIVTYHSITYSIAGDITGSSGGTVTIKAHVAVEAGSVSKGTEIASTSRSGNGAYSMTWYDNTVDVFSEAWESSTLIGRSDDDVAT</sequence>